<evidence type="ECO:0000313" key="9">
    <source>
        <dbReference type="Proteomes" id="UP000199517"/>
    </source>
</evidence>
<feature type="domain" description="Thioredoxin-like fold" evidence="7">
    <location>
        <begin position="48"/>
        <end position="211"/>
    </location>
</feature>
<evidence type="ECO:0000313" key="8">
    <source>
        <dbReference type="EMBL" id="SFD62810.1"/>
    </source>
</evidence>
<evidence type="ECO:0000259" key="7">
    <source>
        <dbReference type="Pfam" id="PF13462"/>
    </source>
</evidence>
<keyword evidence="2" id="KW-0732">Signal</keyword>
<keyword evidence="9" id="KW-1185">Reference proteome</keyword>
<dbReference type="Pfam" id="PF13462">
    <property type="entry name" value="Thioredoxin_4"/>
    <property type="match status" value="1"/>
</dbReference>
<keyword evidence="8" id="KW-0413">Isomerase</keyword>
<proteinExistence type="inferred from homology"/>
<dbReference type="Proteomes" id="UP000199517">
    <property type="component" value="Unassembled WGS sequence"/>
</dbReference>
<evidence type="ECO:0000256" key="4">
    <source>
        <dbReference type="ARBA" id="ARBA00023157"/>
    </source>
</evidence>
<comment type="similarity">
    <text evidence="1">Belongs to the thioredoxin family. DsbA subfamily.</text>
</comment>
<evidence type="ECO:0000256" key="5">
    <source>
        <dbReference type="ARBA" id="ARBA00023284"/>
    </source>
</evidence>
<dbReference type="PANTHER" id="PTHR13887:SF14">
    <property type="entry name" value="DISULFIDE BOND FORMATION PROTEIN D"/>
    <property type="match status" value="1"/>
</dbReference>
<keyword evidence="6" id="KW-1133">Transmembrane helix</keyword>
<feature type="transmembrane region" description="Helical" evidence="6">
    <location>
        <begin position="6"/>
        <end position="27"/>
    </location>
</feature>
<dbReference type="InterPro" id="IPR036249">
    <property type="entry name" value="Thioredoxin-like_sf"/>
</dbReference>
<gene>
    <name evidence="8" type="ORF">SAMN04489710_104104</name>
</gene>
<keyword evidence="4" id="KW-1015">Disulfide bond</keyword>
<reference evidence="9" key="1">
    <citation type="submission" date="2016-10" db="EMBL/GenBank/DDBJ databases">
        <authorList>
            <person name="Varghese N."/>
            <person name="Submissions S."/>
        </authorList>
    </citation>
    <scope>NUCLEOTIDE SEQUENCE [LARGE SCALE GENOMIC DNA]</scope>
    <source>
        <strain evidence="9">DSM 7481</strain>
    </source>
</reference>
<dbReference type="AlphaFoldDB" id="A0A1I1U4K6"/>
<name>A0A1I1U4K6_9BURK</name>
<dbReference type="GO" id="GO:0016491">
    <property type="term" value="F:oxidoreductase activity"/>
    <property type="evidence" value="ECO:0007669"/>
    <property type="project" value="UniProtKB-KW"/>
</dbReference>
<evidence type="ECO:0000256" key="3">
    <source>
        <dbReference type="ARBA" id="ARBA00023002"/>
    </source>
</evidence>
<evidence type="ECO:0000256" key="2">
    <source>
        <dbReference type="ARBA" id="ARBA00022729"/>
    </source>
</evidence>
<dbReference type="EMBL" id="FOMQ01000004">
    <property type="protein sequence ID" value="SFD62810.1"/>
    <property type="molecule type" value="Genomic_DNA"/>
</dbReference>
<protein>
    <submittedName>
        <fullName evidence="8">Protein-disulfide isomerase</fullName>
    </submittedName>
</protein>
<dbReference type="PANTHER" id="PTHR13887">
    <property type="entry name" value="GLUTATHIONE S-TRANSFERASE KAPPA"/>
    <property type="match status" value="1"/>
</dbReference>
<evidence type="ECO:0000256" key="6">
    <source>
        <dbReference type="SAM" id="Phobius"/>
    </source>
</evidence>
<dbReference type="GO" id="GO:0016853">
    <property type="term" value="F:isomerase activity"/>
    <property type="evidence" value="ECO:0007669"/>
    <property type="project" value="UniProtKB-KW"/>
</dbReference>
<sequence length="221" mass="24559">MTNKKLTIIVCGFIVSLGFAFGIYGHFNKQEQTMSRLARETNSVFNRPHSPVYGPQDAKVRIVEFFDPACETCRAFYPRVKRLVDAQQGKVQLTLRYAPLHDGSDVAVKILDAARLQGKFWPVTEAALQAQPEWASHGAPNPERIWEFLGSTGLDMQKAKVDAVSPAVLAIVNQDIADAKELKVTKTPGFFVNGKPLKDFGIEELKALVEDEIKLAYPNGR</sequence>
<evidence type="ECO:0000256" key="1">
    <source>
        <dbReference type="ARBA" id="ARBA00005791"/>
    </source>
</evidence>
<keyword evidence="3" id="KW-0560">Oxidoreductase</keyword>
<dbReference type="RefSeq" id="WP_092950596.1">
    <property type="nucleotide sequence ID" value="NZ_FOMQ01000004.1"/>
</dbReference>
<dbReference type="OrthoDB" id="9780340at2"/>
<dbReference type="Gene3D" id="3.40.30.10">
    <property type="entry name" value="Glutaredoxin"/>
    <property type="match status" value="1"/>
</dbReference>
<accession>A0A1I1U4K6</accession>
<dbReference type="SUPFAM" id="SSF52833">
    <property type="entry name" value="Thioredoxin-like"/>
    <property type="match status" value="1"/>
</dbReference>
<keyword evidence="6" id="KW-0472">Membrane</keyword>
<dbReference type="STRING" id="32040.SAMN04489710_104104"/>
<organism evidence="8 9">
    <name type="scientific">Paracidovorax konjaci</name>
    <dbReference type="NCBI Taxonomy" id="32040"/>
    <lineage>
        <taxon>Bacteria</taxon>
        <taxon>Pseudomonadati</taxon>
        <taxon>Pseudomonadota</taxon>
        <taxon>Betaproteobacteria</taxon>
        <taxon>Burkholderiales</taxon>
        <taxon>Comamonadaceae</taxon>
        <taxon>Paracidovorax</taxon>
    </lineage>
</organism>
<dbReference type="InterPro" id="IPR012336">
    <property type="entry name" value="Thioredoxin-like_fold"/>
</dbReference>
<keyword evidence="5" id="KW-0676">Redox-active center</keyword>
<keyword evidence="6" id="KW-0812">Transmembrane</keyword>